<comment type="caution">
    <text evidence="1">The sequence shown here is derived from an EMBL/GenBank/DDBJ whole genome shotgun (WGS) entry which is preliminary data.</text>
</comment>
<dbReference type="RefSeq" id="WP_016472127.1">
    <property type="nucleotide sequence ID" value="NZ_BBQG01000007.1"/>
</dbReference>
<evidence type="ECO:0000313" key="2">
    <source>
        <dbReference type="Proteomes" id="UP000298111"/>
    </source>
</evidence>
<accession>A0A6C1C4Y8</accession>
<dbReference type="AlphaFoldDB" id="A0A6C1C4Y8"/>
<organism evidence="1 2">
    <name type="scientific">Streptomyces albus</name>
    <dbReference type="NCBI Taxonomy" id="1888"/>
    <lineage>
        <taxon>Bacteria</taxon>
        <taxon>Bacillati</taxon>
        <taxon>Actinomycetota</taxon>
        <taxon>Actinomycetes</taxon>
        <taxon>Kitasatosporales</taxon>
        <taxon>Streptomycetaceae</taxon>
        <taxon>Streptomyces</taxon>
    </lineage>
</organism>
<protein>
    <submittedName>
        <fullName evidence="1">Uncharacterized protein</fullName>
    </submittedName>
</protein>
<name>A0A6C1C4Y8_9ACTN</name>
<dbReference type="Proteomes" id="UP000298111">
    <property type="component" value="Unassembled WGS sequence"/>
</dbReference>
<dbReference type="EMBL" id="RCIY01000065">
    <property type="protein sequence ID" value="TGG81427.1"/>
    <property type="molecule type" value="Genomic_DNA"/>
</dbReference>
<reference evidence="1 2" key="1">
    <citation type="submission" date="2018-10" db="EMBL/GenBank/DDBJ databases">
        <title>Isolation of pseudouridimycin from Streptomyces albus DSM 40763.</title>
        <authorList>
            <person name="Rosenqvist P."/>
            <person name="Metsae-Ketelae M."/>
            <person name="Virta P."/>
        </authorList>
    </citation>
    <scope>NUCLEOTIDE SEQUENCE [LARGE SCALE GENOMIC DNA]</scope>
    <source>
        <strain evidence="1 2">DSM 40763</strain>
    </source>
</reference>
<dbReference type="GeneID" id="75182643"/>
<sequence>MEALWASAVAVLGTLLGSVVTHAFQRRDARRAEEFARSEALRQERIATYSTFAAAVEDYRHGQSDRWYRSVGDPGGAAFIAARDEAHRLRTVARQALYRVKLLTDDAQVTAAAERAYRCTWAVSTAREQEEHDALDTESRRAIEGFVSVAAPLVR</sequence>
<gene>
    <name evidence="1" type="ORF">D8771_18535</name>
</gene>
<evidence type="ECO:0000313" key="1">
    <source>
        <dbReference type="EMBL" id="TGG81427.1"/>
    </source>
</evidence>
<proteinExistence type="predicted"/>